<name>A0A4P6V1D4_9HYPH</name>
<sequence>MNDVPRLSARTLARARQDVEQPGYDRARVTPGIVHLGIGNFHRAHQAVYVDDCLAADPGWGIVGASLRRPDMRDALAPQDGLYTLAVRDGDTTRARIIGSLCEVVYSDKGTAELLTRMCDPAIRIVSLTVTEKGYCRSPATGDLDTAHAGIRADLAAPGTPSTVPGLLAEAFRARRAAGVAPFTVLSCDNLPSNGRTVRRVVAQFAAAREEALAAFIESEVAFPETMVDRIVPATTDDDRAEIAALTGLEDAWPVITEPFSQWVIEDAFSADRPDFAAAGAQMVADVAPFETMKLRMLNGAHSALAYFGQLAGHETVSDAMGDPALARFVAALWDEVMPTLAMGRNELTGYCDALTARFLNPALRHRTAQIAMDGSQKVPQRLLATIADRRGRGLAHTALTRAVGAWIAYVGHAGGKVDDPMADRFTDLAASVLPDMAGFARQMVREKAVFGALAEDIAFADAVAEAVVMLDRKGVSAALAP</sequence>
<dbReference type="Proteomes" id="UP000293719">
    <property type="component" value="Chromosome"/>
</dbReference>
<feature type="domain" description="Mannitol dehydrogenase C-terminal" evidence="4">
    <location>
        <begin position="286"/>
        <end position="468"/>
    </location>
</feature>
<dbReference type="InterPro" id="IPR008927">
    <property type="entry name" value="6-PGluconate_DH-like_C_sf"/>
</dbReference>
<evidence type="ECO:0000259" key="4">
    <source>
        <dbReference type="Pfam" id="PF08125"/>
    </source>
</evidence>
<dbReference type="PANTHER" id="PTHR43362:SF1">
    <property type="entry name" value="MANNITOL DEHYDROGENASE 2-RELATED"/>
    <property type="match status" value="1"/>
</dbReference>
<dbReference type="InterPro" id="IPR000669">
    <property type="entry name" value="Mannitol_DH"/>
</dbReference>
<keyword evidence="1" id="KW-0560">Oxidoreductase</keyword>
<dbReference type="InterPro" id="IPR013328">
    <property type="entry name" value="6PGD_dom2"/>
</dbReference>
<dbReference type="Gene3D" id="3.40.50.720">
    <property type="entry name" value="NAD(P)-binding Rossmann-like Domain"/>
    <property type="match status" value="1"/>
</dbReference>
<keyword evidence="2" id="KW-0520">NAD</keyword>
<dbReference type="Gene3D" id="1.10.1040.10">
    <property type="entry name" value="N-(1-d-carboxylethyl)-l-norvaline Dehydrogenase, domain 2"/>
    <property type="match status" value="1"/>
</dbReference>
<dbReference type="RefSeq" id="WP_131616837.1">
    <property type="nucleotide sequence ID" value="NZ_CP036532.1"/>
</dbReference>
<reference evidence="5 6" key="1">
    <citation type="journal article" date="2017" name="Int. J. Syst. Evol. Microbiol.">
        <title>Roseitalea porphyridii gen. nov., sp. nov., isolated from a red alga, and reclassification of Hoeflea suaedae Chung et al. 2013 as Pseudohoeflea suaedae gen. nov., comb. nov.</title>
        <authorList>
            <person name="Hyeon J.W."/>
            <person name="Jeong S.E."/>
            <person name="Baek K."/>
            <person name="Jeon C.O."/>
        </authorList>
    </citation>
    <scope>NUCLEOTIDE SEQUENCE [LARGE SCALE GENOMIC DNA]</scope>
    <source>
        <strain evidence="5 6">MA7-20</strain>
    </source>
</reference>
<dbReference type="InterPro" id="IPR013131">
    <property type="entry name" value="Mannitol_DH_N"/>
</dbReference>
<dbReference type="GO" id="GO:0019594">
    <property type="term" value="P:mannitol metabolic process"/>
    <property type="evidence" value="ECO:0007669"/>
    <property type="project" value="InterPro"/>
</dbReference>
<organism evidence="5 6">
    <name type="scientific">Roseitalea porphyridii</name>
    <dbReference type="NCBI Taxonomy" id="1852022"/>
    <lineage>
        <taxon>Bacteria</taxon>
        <taxon>Pseudomonadati</taxon>
        <taxon>Pseudomonadota</taxon>
        <taxon>Alphaproteobacteria</taxon>
        <taxon>Hyphomicrobiales</taxon>
        <taxon>Ahrensiaceae</taxon>
        <taxon>Roseitalea</taxon>
    </lineage>
</organism>
<evidence type="ECO:0000313" key="5">
    <source>
        <dbReference type="EMBL" id="QBK31162.1"/>
    </source>
</evidence>
<dbReference type="Pfam" id="PF08125">
    <property type="entry name" value="Mannitol_dh_C"/>
    <property type="match status" value="1"/>
</dbReference>
<protein>
    <submittedName>
        <fullName evidence="5">Mannitol dehydrogenase family protein</fullName>
    </submittedName>
</protein>
<dbReference type="AlphaFoldDB" id="A0A4P6V1D4"/>
<keyword evidence="6" id="KW-1185">Reference proteome</keyword>
<evidence type="ECO:0000313" key="6">
    <source>
        <dbReference type="Proteomes" id="UP000293719"/>
    </source>
</evidence>
<dbReference type="PROSITE" id="PS00974">
    <property type="entry name" value="MANNITOL_DHGENASE"/>
    <property type="match status" value="1"/>
</dbReference>
<dbReference type="Pfam" id="PF01232">
    <property type="entry name" value="Mannitol_dh"/>
    <property type="match status" value="1"/>
</dbReference>
<dbReference type="InterPro" id="IPR050988">
    <property type="entry name" value="Mannitol_DH/Oxidoreductase"/>
</dbReference>
<dbReference type="SUPFAM" id="SSF51735">
    <property type="entry name" value="NAD(P)-binding Rossmann-fold domains"/>
    <property type="match status" value="1"/>
</dbReference>
<dbReference type="PRINTS" id="PR00084">
    <property type="entry name" value="MTLDHDRGNASE"/>
</dbReference>
<accession>A0A4P6V1D4</accession>
<dbReference type="InterPro" id="IPR013118">
    <property type="entry name" value="Mannitol_DH_C"/>
</dbReference>
<evidence type="ECO:0000259" key="3">
    <source>
        <dbReference type="Pfam" id="PF01232"/>
    </source>
</evidence>
<evidence type="ECO:0000256" key="1">
    <source>
        <dbReference type="ARBA" id="ARBA00023002"/>
    </source>
</evidence>
<evidence type="ECO:0000256" key="2">
    <source>
        <dbReference type="ARBA" id="ARBA00023027"/>
    </source>
</evidence>
<dbReference type="PANTHER" id="PTHR43362">
    <property type="entry name" value="MANNITOL DEHYDROGENASE DSF1-RELATED"/>
    <property type="match status" value="1"/>
</dbReference>
<gene>
    <name evidence="5" type="ORF">E0E05_11480</name>
</gene>
<dbReference type="KEGG" id="rpod:E0E05_11480"/>
<dbReference type="GO" id="GO:0016616">
    <property type="term" value="F:oxidoreductase activity, acting on the CH-OH group of donors, NAD or NADP as acceptor"/>
    <property type="evidence" value="ECO:0007669"/>
    <property type="project" value="TreeGrafter"/>
</dbReference>
<feature type="domain" description="Mannitol dehydrogenase N-terminal" evidence="3">
    <location>
        <begin position="32"/>
        <end position="276"/>
    </location>
</feature>
<dbReference type="InterPro" id="IPR023027">
    <property type="entry name" value="Mannitol_DH_CS"/>
</dbReference>
<dbReference type="OrthoDB" id="271711at2"/>
<proteinExistence type="predicted"/>
<dbReference type="GeneID" id="90767920"/>
<dbReference type="SUPFAM" id="SSF48179">
    <property type="entry name" value="6-phosphogluconate dehydrogenase C-terminal domain-like"/>
    <property type="match status" value="1"/>
</dbReference>
<dbReference type="InterPro" id="IPR036291">
    <property type="entry name" value="NAD(P)-bd_dom_sf"/>
</dbReference>
<dbReference type="EMBL" id="CP036532">
    <property type="protein sequence ID" value="QBK31162.1"/>
    <property type="molecule type" value="Genomic_DNA"/>
</dbReference>